<organism evidence="3 4">
    <name type="scientific">Arthrobotrys oligospora (strain ATCC 24927 / CBS 115.81 / DSM 1491)</name>
    <name type="common">Nematode-trapping fungus</name>
    <name type="synonym">Didymozoophaga oligospora</name>
    <dbReference type="NCBI Taxonomy" id="756982"/>
    <lineage>
        <taxon>Eukaryota</taxon>
        <taxon>Fungi</taxon>
        <taxon>Dikarya</taxon>
        <taxon>Ascomycota</taxon>
        <taxon>Pezizomycotina</taxon>
        <taxon>Orbiliomycetes</taxon>
        <taxon>Orbiliales</taxon>
        <taxon>Orbiliaceae</taxon>
        <taxon>Orbilia</taxon>
        <taxon>Orbilia oligospora</taxon>
    </lineage>
</organism>
<dbReference type="InterPro" id="IPR036866">
    <property type="entry name" value="RibonucZ/Hydroxyglut_hydro"/>
</dbReference>
<dbReference type="Gene3D" id="3.60.15.10">
    <property type="entry name" value="Ribonuclease Z/Hydroxyacylglutathione hydrolase-like"/>
    <property type="match status" value="1"/>
</dbReference>
<dbReference type="STRING" id="756982.G1XQX1"/>
<dbReference type="RefSeq" id="XP_011126883.1">
    <property type="nucleotide sequence ID" value="XM_011128581.1"/>
</dbReference>
<evidence type="ECO:0000256" key="1">
    <source>
        <dbReference type="SAM" id="MobiDB-lite"/>
    </source>
</evidence>
<dbReference type="GeneID" id="22897796"/>
<dbReference type="InterPro" id="IPR046538">
    <property type="entry name" value="DUF6603"/>
</dbReference>
<dbReference type="Proteomes" id="UP000008784">
    <property type="component" value="Unassembled WGS sequence"/>
</dbReference>
<keyword evidence="4" id="KW-1185">Reference proteome</keyword>
<gene>
    <name evidence="3" type="ORF">AOL_s00188g333</name>
</gene>
<evidence type="ECO:0000313" key="4">
    <source>
        <dbReference type="Proteomes" id="UP000008784"/>
    </source>
</evidence>
<dbReference type="eggNOG" id="ENOG502R9QD">
    <property type="taxonomic scope" value="Eukaryota"/>
</dbReference>
<sequence length="2447" mass="269470">MDSLPRNGTYRVHSFHLNINEGDSAIHVLAQHVVSDSDSSEKISAIKSAVLVDGGRESYADNIPQCWKMINSSLGYESTGDAPYFDAIVITHWDGDHYRGVIQAIAADVRAQVRKYLDGGRGRTITSDAALQKLFDDGAIKASFIRYDDDGPTTQIYIPYFTIQKSVAKSSKGEATRTVPKRNTPDARGQRPEDVWTLQLNIRRGRIMVRQAVDITLNVKGKDVSFWGNITLGMLRTGEDLVARDFFTDEMVMQRDDAISPQHVANALKAAKQNRPVMFCIAADSYFCNESGWDDLDEMVWESSLPENPGVYLRSPGSSSSSDQNTGAEDSIAKFMNKTSKDNRSAQFITGNTSGNNQSSIACMIIWGEPDNNDPDSINNFVVTHYFGGDVGDLVEERLLRWSTLPTRSGKRRNPLRISCHKLSHHGSKFSTPIYMLFALDPLYIIGPNGLRKGHNHVSWDTLLLIYVWTFWTYRIKVPFRHHQPRLLCTNYPIYLVAYDIYKTSKDFEVRFVNPGSIASLDDNNSKGEAFREILDMLLDSAESQNKLEDGRLRLQTKLGVCQFLRARWEKFSVVPASEYYTLSRRPNIHNSIMTAEGQGVRAIQIYQWERTGMNSGIYAIGVITGPKLELSATLAEMKEDLEDDLQVGNPIGGGDDLTIKTFGEAGRAEFLVLKPLNDRTMRAFGTENSMNEPMGAYTNSTVGKLLQMQDDDDPDDAEDAGLAKVQSSSDDTRMDVERPSRSGRALWRAGLDEDLCYFVASDAKIIKDIANKTTTTAKSNLDLFLGKLRTGAIVFPNKLDTTAAWNAIDGSDELYQWFMTVLGSFLDDKNYILKGKASKTDIVAFNFTTRLSTAFTNREDPSAKIPACQVPITFSTEFNSYAFSDGSVKLPDWLRLPADKTDNSSTDTIGPGQMLVLSLGASAANDMKDKGFSLRDILQLFEIKVSKTLQKVLDLSDKVTFNLDASQGSKNTLWFFPDADYTTTLRLSFVPSGETTGFLNQILDTLNNVTGAKVGTLEISNVKLIGKKVWTRDWVRSVDFNFASETEIILLARVKINSSVQGTPKSLLFDAAIELGEKVTSFVVTLDPNNQGMTIPDLLDFLVSMLPVPADISPSKFLPGALDAVKLRRFMFSSRERGTAKSFGVEFQVSWASMTLQCAIKVDLLNGNVSPHFYGGLFPKNNPAQLETRFSFVPFTPSYESWVATPAVPTGDGKLGIMDVGSDVGDTRALYKEITGLDIPTPPVNLELIGLQFYASKELLSFSGTVTSPPPDEGAKVPRLRLAACTLDVEYNLSQKELNKFLFVTGIVLSSPSGDRSANFGLQLEKQNAGWLLQGYTNGLSGDLLYSLFDDDCNTEIANFLKNINFSINMSYFYGPQGRGSNFALKGMLGIGNFDLAYDYIHNGDTLADPNKPRWSFDASLSVTTDTSTLRSILSSLVGDELANGLPGFLGDIVILPSGKTELTSLRIVKRQRYFVVALRLHLADGASVHFYQIQQNKTSPTDKNAYDAKRIVLFSLESLPKIPDIPLIGELPQPFDALDFSWVSSSGSSDGFTRAEVDELKLALKEDEKPPGYRDNVKPEKRLPEDILIGNGFHFIVKNQQETIIDYVFGNKKKEVEKTGMELEVAGGGSGGSSYISPLDKKIGPVSLTGLGIKFDMKNSTLTLGLNGSVTLGPIELILMGFSVSFQFDGLTLKDITKVKTSFGLDGLGAAYQKPPLTIAGLFLHQKTETVDEYLGAAAIGFEPYIFQAAGYYGEETIKTVYRTKDRTVTSFFTYCRLDGPIATIGVADINGLTAGFGYNTFCTFPNASNVMDFPLIGVPQSNSVVEAMSKLINGNPAWFGRKEHSYWFAAGISGSALETLTLSAVVALEFNPLPKLGIFGVATAEMPKRAQQKLARVQLGIVATLDFGAGVLSIEGQLTPASFVLDPNCHLTGGFGLFYWFNPRDETLKGQFVFTVGGYHKAFQRPSQFPNPPRLGFNWKFDSAINIVGESYFAITPKAVMGGGRLHVSLDLGPLQAWFDAWADFLINYKPFHFMAEGGISVGVRFELDLWFVTITIEVDISATLYLEGPPVAGTVHVDFWVFGFDIDFGNKNSGALAKLKLLEFFRMALQQDTKTPTAFLENGEEVEISEADEPAAHVFSCTSGLIPDNNSPNDTSGTPKPWTVRGAIFAFNVSCKFPFRKGKVITAMSGADDQNYEFSAKSKDDIFAKPMGLVIPLETSDVQIKIELLKPQAQGIDTKDAKLPKWDKVETATSQLPSALWAKCKQLADAFNFHKHSNYIADPGTAPRHITLDATDEDPTGGRNDQAKLLNSKPDGAKDLTTDIILYAPQSLKSEDKIPRFDITKASELLAASVEFPEREKELKNWKPKLPLTSTPWSDVKAKWVTPDLGTGAGKSAAAIWANMLVFGWDAGDKWNGAPPVSLVTKLEEMYTEKPSMTQEGGV</sequence>
<comment type="caution">
    <text evidence="3">The sequence shown here is derived from an EMBL/GenBank/DDBJ whole genome shotgun (WGS) entry which is preliminary data.</text>
</comment>
<evidence type="ECO:0000259" key="2">
    <source>
        <dbReference type="Pfam" id="PF20248"/>
    </source>
</evidence>
<feature type="compositionally biased region" description="Acidic residues" evidence="1">
    <location>
        <begin position="710"/>
        <end position="720"/>
    </location>
</feature>
<dbReference type="HOGENOM" id="CLU_001050_1_0_1"/>
<feature type="region of interest" description="Disordered" evidence="1">
    <location>
        <begin position="172"/>
        <end position="191"/>
    </location>
</feature>
<evidence type="ECO:0000313" key="3">
    <source>
        <dbReference type="EMBL" id="EGX44428.1"/>
    </source>
</evidence>
<dbReference type="EMBL" id="ADOT01000281">
    <property type="protein sequence ID" value="EGX44428.1"/>
    <property type="molecule type" value="Genomic_DNA"/>
</dbReference>
<feature type="domain" description="DUF6603" evidence="2">
    <location>
        <begin position="1641"/>
        <end position="2177"/>
    </location>
</feature>
<feature type="region of interest" description="Disordered" evidence="1">
    <location>
        <begin position="708"/>
        <end position="739"/>
    </location>
</feature>
<dbReference type="Pfam" id="PF20248">
    <property type="entry name" value="DUF6603"/>
    <property type="match status" value="1"/>
</dbReference>
<dbReference type="OrthoDB" id="5352492at2759"/>
<protein>
    <recommendedName>
        <fullName evidence="2">DUF6603 domain-containing protein</fullName>
    </recommendedName>
</protein>
<dbReference type="InParanoid" id="G1XQX1"/>
<proteinExistence type="predicted"/>
<dbReference type="OMA" id="IACMIIW"/>
<reference evidence="3 4" key="1">
    <citation type="journal article" date="2011" name="PLoS Pathog.">
        <title>Genomic and proteomic analyses of the fungus Arthrobotrys oligospora provide insights into nematode-trap formation.</title>
        <authorList>
            <person name="Yang J."/>
            <person name="Wang L."/>
            <person name="Ji X."/>
            <person name="Feng Y."/>
            <person name="Li X."/>
            <person name="Zou C."/>
            <person name="Xu J."/>
            <person name="Ren Y."/>
            <person name="Mi Q."/>
            <person name="Wu J."/>
            <person name="Liu S."/>
            <person name="Liu Y."/>
            <person name="Huang X."/>
            <person name="Wang H."/>
            <person name="Niu X."/>
            <person name="Li J."/>
            <person name="Liang L."/>
            <person name="Luo Y."/>
            <person name="Ji K."/>
            <person name="Zhou W."/>
            <person name="Yu Z."/>
            <person name="Li G."/>
            <person name="Liu Y."/>
            <person name="Li L."/>
            <person name="Qiao M."/>
            <person name="Feng L."/>
            <person name="Zhang K.-Q."/>
        </authorList>
    </citation>
    <scope>NUCLEOTIDE SEQUENCE [LARGE SCALE GENOMIC DNA]</scope>
    <source>
        <strain evidence="4">ATCC 24927 / CBS 115.81 / DSM 1491</strain>
    </source>
</reference>
<accession>G1XQX1</accession>
<name>G1XQX1_ARTOA</name>